<evidence type="ECO:0000256" key="2">
    <source>
        <dbReference type="ARBA" id="ARBA00022679"/>
    </source>
</evidence>
<dbReference type="EC" id="2.7.1.35" evidence="1"/>
<dbReference type="CDD" id="cd01173">
    <property type="entry name" value="pyridoxal_pyridoxamine_kinase"/>
    <property type="match status" value="1"/>
</dbReference>
<dbReference type="NCBIfam" id="NF004398">
    <property type="entry name" value="PRK05756.1"/>
    <property type="match status" value="1"/>
</dbReference>
<dbReference type="GO" id="GO:0005829">
    <property type="term" value="C:cytosol"/>
    <property type="evidence" value="ECO:0007669"/>
    <property type="project" value="TreeGrafter"/>
</dbReference>
<proteinExistence type="predicted"/>
<dbReference type="Proteomes" id="UP000199086">
    <property type="component" value="Unassembled WGS sequence"/>
</dbReference>
<organism evidence="7 8">
    <name type="scientific">Raineyella antarctica</name>
    <dbReference type="NCBI Taxonomy" id="1577474"/>
    <lineage>
        <taxon>Bacteria</taxon>
        <taxon>Bacillati</taxon>
        <taxon>Actinomycetota</taxon>
        <taxon>Actinomycetes</taxon>
        <taxon>Propionibacteriales</taxon>
        <taxon>Propionibacteriaceae</taxon>
        <taxon>Raineyella</taxon>
    </lineage>
</organism>
<keyword evidence="3" id="KW-0547">Nucleotide-binding</keyword>
<sequence>MMDPMTSIMSIQSSVAYGHAGNSAASFPLMRMGLEVMPVLTVHFSNHSGYGAWRGPLLDPADVLEVVRGIDDRGALAGCDALLSGYLGNGATGETVLAADALLKERNPRAIWCCDPVMGDVGRGFFVREDVPPMFRDRILPHAQVVTPNHFELDYLVGRETNTLAEILSAAEELRERGPETVLVTSMVSAETDPDTIQMLAVDGSGAYLVTTPRLDAYFTGSGDVTSALFLAHLLATGSSRRAVENTAGSMYGLLGRTLELGRRELALVPAQEEFVSPSTTFVAQKIA</sequence>
<dbReference type="PANTHER" id="PTHR10534:SF2">
    <property type="entry name" value="PYRIDOXAL KINASE"/>
    <property type="match status" value="1"/>
</dbReference>
<evidence type="ECO:0000256" key="3">
    <source>
        <dbReference type="ARBA" id="ARBA00022741"/>
    </source>
</evidence>
<dbReference type="InterPro" id="IPR013749">
    <property type="entry name" value="PM/HMP-P_kinase-1"/>
</dbReference>
<keyword evidence="5" id="KW-0067">ATP-binding</keyword>
<dbReference type="InterPro" id="IPR004625">
    <property type="entry name" value="PyrdxlKinase"/>
</dbReference>
<evidence type="ECO:0000313" key="8">
    <source>
        <dbReference type="Proteomes" id="UP000199086"/>
    </source>
</evidence>
<evidence type="ECO:0000256" key="4">
    <source>
        <dbReference type="ARBA" id="ARBA00022777"/>
    </source>
</evidence>
<keyword evidence="2" id="KW-0808">Transferase</keyword>
<dbReference type="GO" id="GO:0009443">
    <property type="term" value="P:pyridoxal 5'-phosphate salvage"/>
    <property type="evidence" value="ECO:0007669"/>
    <property type="project" value="InterPro"/>
</dbReference>
<dbReference type="GO" id="GO:0008478">
    <property type="term" value="F:pyridoxal kinase activity"/>
    <property type="evidence" value="ECO:0007669"/>
    <property type="project" value="UniProtKB-EC"/>
</dbReference>
<dbReference type="PANTHER" id="PTHR10534">
    <property type="entry name" value="PYRIDOXAL KINASE"/>
    <property type="match status" value="1"/>
</dbReference>
<dbReference type="NCBIfam" id="TIGR00687">
    <property type="entry name" value="pyridox_kin"/>
    <property type="match status" value="1"/>
</dbReference>
<dbReference type="SUPFAM" id="SSF53613">
    <property type="entry name" value="Ribokinase-like"/>
    <property type="match status" value="1"/>
</dbReference>
<dbReference type="AlphaFoldDB" id="A0A1G6GM52"/>
<keyword evidence="8" id="KW-1185">Reference proteome</keyword>
<protein>
    <recommendedName>
        <fullName evidence="1">pyridoxal kinase</fullName>
        <ecNumber evidence="1">2.7.1.35</ecNumber>
    </recommendedName>
</protein>
<evidence type="ECO:0000313" key="7">
    <source>
        <dbReference type="EMBL" id="SDB83014.1"/>
    </source>
</evidence>
<evidence type="ECO:0000259" key="6">
    <source>
        <dbReference type="Pfam" id="PF08543"/>
    </source>
</evidence>
<dbReference type="EMBL" id="FMYF01000004">
    <property type="protein sequence ID" value="SDB83014.1"/>
    <property type="molecule type" value="Genomic_DNA"/>
</dbReference>
<accession>A0A1G6GM52</accession>
<name>A0A1G6GM52_9ACTN</name>
<dbReference type="InterPro" id="IPR029056">
    <property type="entry name" value="Ribokinase-like"/>
</dbReference>
<dbReference type="Pfam" id="PF08543">
    <property type="entry name" value="Phos_pyr_kin"/>
    <property type="match status" value="1"/>
</dbReference>
<evidence type="ECO:0000256" key="1">
    <source>
        <dbReference type="ARBA" id="ARBA00012104"/>
    </source>
</evidence>
<evidence type="ECO:0000256" key="5">
    <source>
        <dbReference type="ARBA" id="ARBA00022840"/>
    </source>
</evidence>
<dbReference type="STRING" id="1577474.GA0111570_10479"/>
<dbReference type="Gene3D" id="3.40.1190.20">
    <property type="match status" value="1"/>
</dbReference>
<dbReference type="GO" id="GO:0005524">
    <property type="term" value="F:ATP binding"/>
    <property type="evidence" value="ECO:0007669"/>
    <property type="project" value="UniProtKB-KW"/>
</dbReference>
<feature type="domain" description="Pyridoxamine kinase/Phosphomethylpyrimidine kinase" evidence="6">
    <location>
        <begin position="80"/>
        <end position="263"/>
    </location>
</feature>
<keyword evidence="4 7" id="KW-0418">Kinase</keyword>
<reference evidence="7 8" key="1">
    <citation type="submission" date="2016-06" db="EMBL/GenBank/DDBJ databases">
        <authorList>
            <person name="Olsen C.W."/>
            <person name="Carey S."/>
            <person name="Hinshaw L."/>
            <person name="Karasin A.I."/>
        </authorList>
    </citation>
    <scope>NUCLEOTIDE SEQUENCE [LARGE SCALE GENOMIC DNA]</scope>
    <source>
        <strain evidence="7 8">LZ-22</strain>
    </source>
</reference>
<gene>
    <name evidence="7" type="ORF">GA0111570_10479</name>
</gene>